<reference evidence="1" key="1">
    <citation type="journal article" date="2021" name="Proc. Natl. Acad. Sci. U.S.A.">
        <title>A Catalog of Tens of Thousands of Viruses from Human Metagenomes Reveals Hidden Associations with Chronic Diseases.</title>
        <authorList>
            <person name="Tisza M.J."/>
            <person name="Buck C.B."/>
        </authorList>
    </citation>
    <scope>NUCLEOTIDE SEQUENCE</scope>
    <source>
        <strain evidence="1">CtPL34</strain>
    </source>
</reference>
<sequence>MVRQVLAVFWTRSQFCDSDFGFGWRTFRWNHAVSYPLEAKSLLLTT</sequence>
<evidence type="ECO:0000313" key="1">
    <source>
        <dbReference type="EMBL" id="DAD74522.1"/>
    </source>
</evidence>
<organism evidence="1">
    <name type="scientific">Siphoviridae sp. ctPL34</name>
    <dbReference type="NCBI Taxonomy" id="2826322"/>
    <lineage>
        <taxon>Viruses</taxon>
        <taxon>Duplodnaviria</taxon>
        <taxon>Heunggongvirae</taxon>
        <taxon>Uroviricota</taxon>
        <taxon>Caudoviricetes</taxon>
    </lineage>
</organism>
<dbReference type="EMBL" id="BK014761">
    <property type="protein sequence ID" value="DAD74522.1"/>
    <property type="molecule type" value="Genomic_DNA"/>
</dbReference>
<protein>
    <submittedName>
        <fullName evidence="1">Uncharacterized protein</fullName>
    </submittedName>
</protein>
<proteinExistence type="predicted"/>
<accession>A0A8S5LX75</accession>
<name>A0A8S5LX75_9CAUD</name>